<dbReference type="Pfam" id="PF00520">
    <property type="entry name" value="Ion_trans"/>
    <property type="match status" value="1"/>
</dbReference>
<feature type="transmembrane region" description="Helical" evidence="6">
    <location>
        <begin position="70"/>
        <end position="92"/>
    </location>
</feature>
<feature type="transmembrane region" description="Helical" evidence="6">
    <location>
        <begin position="174"/>
        <end position="193"/>
    </location>
</feature>
<dbReference type="PROSITE" id="PS50222">
    <property type="entry name" value="EF_HAND_2"/>
    <property type="match status" value="1"/>
</dbReference>
<feature type="transmembrane region" description="Helical" evidence="6">
    <location>
        <begin position="104"/>
        <end position="123"/>
    </location>
</feature>
<dbReference type="Pfam" id="PF13202">
    <property type="entry name" value="EF-hand_5"/>
    <property type="match status" value="1"/>
</dbReference>
<dbReference type="InterPro" id="IPR027359">
    <property type="entry name" value="Volt_channel_dom_sf"/>
</dbReference>
<evidence type="ECO:0000256" key="3">
    <source>
        <dbReference type="ARBA" id="ARBA00022837"/>
    </source>
</evidence>
<evidence type="ECO:0000313" key="9">
    <source>
        <dbReference type="Proteomes" id="UP000604046"/>
    </source>
</evidence>
<dbReference type="SUPFAM" id="SSF47473">
    <property type="entry name" value="EF-hand"/>
    <property type="match status" value="1"/>
</dbReference>
<organism evidence="8 9">
    <name type="scientific">Symbiodinium natans</name>
    <dbReference type="NCBI Taxonomy" id="878477"/>
    <lineage>
        <taxon>Eukaryota</taxon>
        <taxon>Sar</taxon>
        <taxon>Alveolata</taxon>
        <taxon>Dinophyceae</taxon>
        <taxon>Suessiales</taxon>
        <taxon>Symbiodiniaceae</taxon>
        <taxon>Symbiodinium</taxon>
    </lineage>
</organism>
<keyword evidence="3" id="KW-0106">Calcium</keyword>
<protein>
    <submittedName>
        <fullName evidence="8">Scn11a protein</fullName>
    </submittedName>
</protein>
<feature type="transmembrane region" description="Helical" evidence="6">
    <location>
        <begin position="214"/>
        <end position="238"/>
    </location>
</feature>
<evidence type="ECO:0000256" key="2">
    <source>
        <dbReference type="ARBA" id="ARBA00022692"/>
    </source>
</evidence>
<keyword evidence="4 6" id="KW-1133">Transmembrane helix</keyword>
<dbReference type="InterPro" id="IPR005821">
    <property type="entry name" value="Ion_trans_dom"/>
</dbReference>
<dbReference type="Proteomes" id="UP000604046">
    <property type="component" value="Unassembled WGS sequence"/>
</dbReference>
<evidence type="ECO:0000256" key="4">
    <source>
        <dbReference type="ARBA" id="ARBA00022989"/>
    </source>
</evidence>
<dbReference type="CDD" id="cd00051">
    <property type="entry name" value="EFh"/>
    <property type="match status" value="1"/>
</dbReference>
<dbReference type="Gene3D" id="1.10.287.70">
    <property type="match status" value="1"/>
</dbReference>
<comment type="subcellular location">
    <subcellularLocation>
        <location evidence="1">Membrane</location>
        <topology evidence="1">Multi-pass membrane protein</topology>
    </subcellularLocation>
</comment>
<evidence type="ECO:0000313" key="8">
    <source>
        <dbReference type="EMBL" id="CAE7258118.1"/>
    </source>
</evidence>
<dbReference type="GO" id="GO:0001518">
    <property type="term" value="C:voltage-gated sodium channel complex"/>
    <property type="evidence" value="ECO:0007669"/>
    <property type="project" value="TreeGrafter"/>
</dbReference>
<comment type="caution">
    <text evidence="8">The sequence shown here is derived from an EMBL/GenBank/DDBJ whole genome shotgun (WGS) entry which is preliminary data.</text>
</comment>
<name>A0A812MAD0_9DINO</name>
<dbReference type="GO" id="GO:0005248">
    <property type="term" value="F:voltage-gated sodium channel activity"/>
    <property type="evidence" value="ECO:0007669"/>
    <property type="project" value="TreeGrafter"/>
</dbReference>
<keyword evidence="9" id="KW-1185">Reference proteome</keyword>
<proteinExistence type="predicted"/>
<dbReference type="PANTHER" id="PTHR10037:SF62">
    <property type="entry name" value="SODIUM CHANNEL PROTEIN 60E"/>
    <property type="match status" value="1"/>
</dbReference>
<keyword evidence="2 6" id="KW-0812">Transmembrane</keyword>
<dbReference type="InterPro" id="IPR002048">
    <property type="entry name" value="EF_hand_dom"/>
</dbReference>
<dbReference type="PROSITE" id="PS00018">
    <property type="entry name" value="EF_HAND_1"/>
    <property type="match status" value="1"/>
</dbReference>
<evidence type="ECO:0000256" key="6">
    <source>
        <dbReference type="SAM" id="Phobius"/>
    </source>
</evidence>
<dbReference type="Gene3D" id="1.20.120.350">
    <property type="entry name" value="Voltage-gated potassium channels. Chain C"/>
    <property type="match status" value="1"/>
</dbReference>
<reference evidence="8" key="1">
    <citation type="submission" date="2021-02" db="EMBL/GenBank/DDBJ databases">
        <authorList>
            <person name="Dougan E. K."/>
            <person name="Rhodes N."/>
            <person name="Thang M."/>
            <person name="Chan C."/>
        </authorList>
    </citation>
    <scope>NUCLEOTIDE SEQUENCE</scope>
</reference>
<feature type="domain" description="EF-hand" evidence="7">
    <location>
        <begin position="299"/>
        <end position="334"/>
    </location>
</feature>
<dbReference type="SMART" id="SM00054">
    <property type="entry name" value="EFh"/>
    <property type="match status" value="2"/>
</dbReference>
<accession>A0A812MAD0</accession>
<evidence type="ECO:0000256" key="1">
    <source>
        <dbReference type="ARBA" id="ARBA00004141"/>
    </source>
</evidence>
<dbReference type="SUPFAM" id="SSF81324">
    <property type="entry name" value="Voltage-gated potassium channels"/>
    <property type="match status" value="1"/>
</dbReference>
<dbReference type="Gene3D" id="1.10.238.10">
    <property type="entry name" value="EF-hand"/>
    <property type="match status" value="1"/>
</dbReference>
<dbReference type="OrthoDB" id="9974725at2759"/>
<feature type="transmembrane region" description="Helical" evidence="6">
    <location>
        <begin position="250"/>
        <end position="274"/>
    </location>
</feature>
<dbReference type="EMBL" id="CAJNDS010001402">
    <property type="protein sequence ID" value="CAE7258118.1"/>
    <property type="molecule type" value="Genomic_DNA"/>
</dbReference>
<keyword evidence="5 6" id="KW-0472">Membrane</keyword>
<dbReference type="InterPro" id="IPR011992">
    <property type="entry name" value="EF-hand-dom_pair"/>
</dbReference>
<dbReference type="AlphaFoldDB" id="A0A812MAD0"/>
<evidence type="ECO:0000256" key="5">
    <source>
        <dbReference type="ARBA" id="ARBA00023136"/>
    </source>
</evidence>
<dbReference type="GO" id="GO:0005509">
    <property type="term" value="F:calcium ion binding"/>
    <property type="evidence" value="ECO:0007669"/>
    <property type="project" value="InterPro"/>
</dbReference>
<dbReference type="InterPro" id="IPR018247">
    <property type="entry name" value="EF_Hand_1_Ca_BS"/>
</dbReference>
<dbReference type="PANTHER" id="PTHR10037">
    <property type="entry name" value="VOLTAGE-GATED CATION CHANNEL CALCIUM AND SODIUM"/>
    <property type="match status" value="1"/>
</dbReference>
<feature type="transmembrane region" description="Helical" evidence="6">
    <location>
        <begin position="21"/>
        <end position="39"/>
    </location>
</feature>
<evidence type="ECO:0000259" key="7">
    <source>
        <dbReference type="PROSITE" id="PS50222"/>
    </source>
</evidence>
<dbReference type="InterPro" id="IPR043203">
    <property type="entry name" value="VGCC_Ca_Na"/>
</dbReference>
<sequence length="637" mass="71967">MSMVHRNSTYRRIQTFLESNRYELLIAILLSFNVLWMAVELQLSGTIVGHDLGLYMSALVEADWRSRQEIFPVGDLIFTVIFALDVAIRITVLRRAFWRVGMNYLDLVVTIISVVEVVVVYSTPTLLEDVNVNPVLFRLLRLGKLARAVRMVTMNSVLNSLQILTRCLASSTTMLFWSFCLLTFFQCVFGMVASTLCRDFITDDTQNLQMREEVFLYFGTFTRTFLTMFEILFANWAVPCRLLMENISEWFSTFFLLYRCLLGFAVLNVVNAVFVQQTMKIASSDEELAFKQKEKELASYTRKVKKLFQTMDASGDGAINFEEFSKLVQSPMLKFLLSQLDLEYHDLLSLFEFLDNGDGQITLTEFIDGAAKLRGTAKALDIWRMETKIEVLFGEVLAAIRGPGGDSTDVRDVFERLQYRNLTFATDGIKERTGATPWVEFTASKIQACYRWQLRVACVQPGHEDLIQERALKMGFPGPTCRYPVQRKALGEVEKVYDGTITSPRCSCHCCVVERRRPDEAGGQHMSKCAAPASLAGSCASECTAVDDEVFTHVTIVDMDRYCFHRCQPEGTLQPSEKVALAEKFGGSDSYHGGFSVDAPCVKVPHSLENLAMDPTGNGKDHLLPEAVPDLEVIQQR</sequence>
<gene>
    <name evidence="8" type="primary">Scn11a</name>
    <name evidence="8" type="ORF">SNAT2548_LOCUS13405</name>
</gene>